<dbReference type="PROSITE" id="PS50113">
    <property type="entry name" value="PAC"/>
    <property type="match status" value="2"/>
</dbReference>
<feature type="domain" description="EAL" evidence="5">
    <location>
        <begin position="579"/>
        <end position="833"/>
    </location>
</feature>
<dbReference type="InterPro" id="IPR001633">
    <property type="entry name" value="EAL_dom"/>
</dbReference>
<feature type="modified residue" description="4-aspartylphosphate" evidence="1">
    <location>
        <position position="78"/>
    </location>
</feature>
<dbReference type="SUPFAM" id="SSF141868">
    <property type="entry name" value="EAL domain-like"/>
    <property type="match status" value="1"/>
</dbReference>
<dbReference type="InterPro" id="IPR035965">
    <property type="entry name" value="PAS-like_dom_sf"/>
</dbReference>
<dbReference type="SUPFAM" id="SSF55073">
    <property type="entry name" value="Nucleotide cyclase"/>
    <property type="match status" value="1"/>
</dbReference>
<dbReference type="SMART" id="SM00086">
    <property type="entry name" value="PAC"/>
    <property type="match status" value="2"/>
</dbReference>
<dbReference type="InterPro" id="IPR001789">
    <property type="entry name" value="Sig_transdc_resp-reg_receiver"/>
</dbReference>
<dbReference type="PANTHER" id="PTHR44757:SF2">
    <property type="entry name" value="BIOFILM ARCHITECTURE MAINTENANCE PROTEIN MBAA"/>
    <property type="match status" value="1"/>
</dbReference>
<dbReference type="NCBIfam" id="TIGR00229">
    <property type="entry name" value="sensory_box"/>
    <property type="match status" value="2"/>
</dbReference>
<dbReference type="CDD" id="cd00156">
    <property type="entry name" value="REC"/>
    <property type="match status" value="1"/>
</dbReference>
<dbReference type="Pfam" id="PF00989">
    <property type="entry name" value="PAS"/>
    <property type="match status" value="1"/>
</dbReference>
<dbReference type="Gene3D" id="3.30.450.20">
    <property type="entry name" value="PAS domain"/>
    <property type="match status" value="2"/>
</dbReference>
<dbReference type="eggNOG" id="COG5001">
    <property type="taxonomic scope" value="Bacteria"/>
</dbReference>
<evidence type="ECO:0000259" key="4">
    <source>
        <dbReference type="PROSITE" id="PS50113"/>
    </source>
</evidence>
<feature type="domain" description="PAC" evidence="4">
    <location>
        <begin position="353"/>
        <end position="405"/>
    </location>
</feature>
<dbReference type="NCBIfam" id="TIGR00254">
    <property type="entry name" value="GGDEF"/>
    <property type="match status" value="1"/>
</dbReference>
<evidence type="ECO:0000313" key="7">
    <source>
        <dbReference type="EMBL" id="EPY01808.1"/>
    </source>
</evidence>
<dbReference type="SMART" id="SM00448">
    <property type="entry name" value="REC"/>
    <property type="match status" value="1"/>
</dbReference>
<dbReference type="Gene3D" id="3.20.20.450">
    <property type="entry name" value="EAL domain"/>
    <property type="match status" value="1"/>
</dbReference>
<dbReference type="GO" id="GO:0006355">
    <property type="term" value="P:regulation of DNA-templated transcription"/>
    <property type="evidence" value="ECO:0007669"/>
    <property type="project" value="InterPro"/>
</dbReference>
<dbReference type="RefSeq" id="WP_021132153.1">
    <property type="nucleotide sequence ID" value="NZ_AQPH01000029.1"/>
</dbReference>
<dbReference type="Pfam" id="PF13426">
    <property type="entry name" value="PAS_9"/>
    <property type="match status" value="1"/>
</dbReference>
<evidence type="ECO:0000259" key="3">
    <source>
        <dbReference type="PROSITE" id="PS50112"/>
    </source>
</evidence>
<dbReference type="PROSITE" id="PS50883">
    <property type="entry name" value="EAL"/>
    <property type="match status" value="1"/>
</dbReference>
<feature type="domain" description="PAS" evidence="3">
    <location>
        <begin position="280"/>
        <end position="326"/>
    </location>
</feature>
<dbReference type="GO" id="GO:0000160">
    <property type="term" value="P:phosphorelay signal transduction system"/>
    <property type="evidence" value="ECO:0007669"/>
    <property type="project" value="InterPro"/>
</dbReference>
<dbReference type="InterPro" id="IPR052155">
    <property type="entry name" value="Biofilm_reg_signaling"/>
</dbReference>
<evidence type="ECO:0000256" key="1">
    <source>
        <dbReference type="PROSITE-ProRule" id="PRU00169"/>
    </source>
</evidence>
<dbReference type="Pfam" id="PF00990">
    <property type="entry name" value="GGDEF"/>
    <property type="match status" value="1"/>
</dbReference>
<dbReference type="PANTHER" id="PTHR44757">
    <property type="entry name" value="DIGUANYLATE CYCLASE DGCP"/>
    <property type="match status" value="1"/>
</dbReference>
<dbReference type="SMART" id="SM00052">
    <property type="entry name" value="EAL"/>
    <property type="match status" value="1"/>
</dbReference>
<feature type="domain" description="GGDEF" evidence="6">
    <location>
        <begin position="437"/>
        <end position="570"/>
    </location>
</feature>
<gene>
    <name evidence="7" type="ORF">K678_09096</name>
</gene>
<dbReference type="GO" id="GO:0003824">
    <property type="term" value="F:catalytic activity"/>
    <property type="evidence" value="ECO:0007669"/>
    <property type="project" value="UniProtKB-ARBA"/>
</dbReference>
<name>S9SCJ7_MAGFU</name>
<feature type="domain" description="PAC" evidence="4">
    <location>
        <begin position="230"/>
        <end position="283"/>
    </location>
</feature>
<dbReference type="InterPro" id="IPR043128">
    <property type="entry name" value="Rev_trsase/Diguanyl_cyclase"/>
</dbReference>
<dbReference type="SUPFAM" id="SSF55785">
    <property type="entry name" value="PYP-like sensor domain (PAS domain)"/>
    <property type="match status" value="2"/>
</dbReference>
<dbReference type="CDD" id="cd01948">
    <property type="entry name" value="EAL"/>
    <property type="match status" value="1"/>
</dbReference>
<dbReference type="InterPro" id="IPR029787">
    <property type="entry name" value="Nucleotide_cyclase"/>
</dbReference>
<dbReference type="PROSITE" id="PS50112">
    <property type="entry name" value="PAS"/>
    <property type="match status" value="2"/>
</dbReference>
<dbReference type="Pfam" id="PF00563">
    <property type="entry name" value="EAL"/>
    <property type="match status" value="1"/>
</dbReference>
<evidence type="ECO:0000259" key="6">
    <source>
        <dbReference type="PROSITE" id="PS50887"/>
    </source>
</evidence>
<dbReference type="Pfam" id="PF00072">
    <property type="entry name" value="Response_reg"/>
    <property type="match status" value="1"/>
</dbReference>
<accession>S9SCJ7</accession>
<keyword evidence="1" id="KW-0597">Phosphoprotein</keyword>
<evidence type="ECO:0008006" key="9">
    <source>
        <dbReference type="Google" id="ProtNLM"/>
    </source>
</evidence>
<dbReference type="InterPro" id="IPR011006">
    <property type="entry name" value="CheY-like_superfamily"/>
</dbReference>
<sequence length="842" mass="92973">MFGGDAASPLTGRAAMAPPALLPVLSVLVIEDNPGDARLVKAYLEEDRARPFTVTCVSFLSEALDYLKSHPVDVVLLDLSLPDSFGLDGLTQLRLAAPLLPVVVLTGTVDEGLALEALRQGAQDYLVKGQGEGELVRRAIRYAIGRSRADAALRESEARFRALFENAGAGVILTDAEGHYLHSNPAFCAMVGYSEAELHLMTFRDISHPDDRDAVSDLYRQVIGGEIDSCDITKRYLNRDGTVRWGRLTVTPIRDGEAGHLHRAVAVVEDVTATKRLEDHMRLAATVFENTGEGLFVTDDRRRIIHVNPAFTVLTGYTPEDVLGKTPRILASGRHSPEFYDRMNESLANTGRWQGEMWNRRKTGEMFAEWLNIAEVRDERDQLTHYVAVFSDITSRKEDEERLSYQANHDPLTRLPNRTLFLERLSRALTRAHRNHSIVTLLFIDLDHFKQVNDTLGHLAGDCLLQHVADRLSSCVRQGDTIARLAGDEFTVILEDITEARDSAVVAQKILSLMAEPFDLQGHEARISASIGVALYPTDAEDTQTLIKLADAAMYQAKNQGRNACRFHSESVYAQAFERLGLENALRLAVERNQFEVYYQPVFAADTGQIAAVEALLRWHHPEIGMMLPDHFLPLAEETGLILPIGRLALDSVCRQARSWLDQGIAPPRVCLNLSPHQFHSADLIADIQEALDRYALPASILELDLPESCLTEREPDTDAQFASLKALGVGIAIDDFGSGHSSFSLLRQVRTDTLKISQDLVRDPAGSSGNAEVIQAIVAVAHGLHILVVAPGIETEAQLATMTGYECDMLQGFLFSPPLPAAEITTYLRLGRLPPTLAKRK</sequence>
<dbReference type="PROSITE" id="PS50110">
    <property type="entry name" value="RESPONSE_REGULATORY"/>
    <property type="match status" value="1"/>
</dbReference>
<dbReference type="FunFam" id="3.30.70.270:FF:000001">
    <property type="entry name" value="Diguanylate cyclase domain protein"/>
    <property type="match status" value="1"/>
</dbReference>
<dbReference type="Proteomes" id="UP000015350">
    <property type="component" value="Unassembled WGS sequence"/>
</dbReference>
<dbReference type="PATRIC" id="fig|1316936.3.peg.1817"/>
<dbReference type="InterPro" id="IPR035919">
    <property type="entry name" value="EAL_sf"/>
</dbReference>
<dbReference type="PROSITE" id="PS50887">
    <property type="entry name" value="GGDEF"/>
    <property type="match status" value="1"/>
</dbReference>
<evidence type="ECO:0000259" key="5">
    <source>
        <dbReference type="PROSITE" id="PS50883"/>
    </source>
</evidence>
<dbReference type="InterPro" id="IPR000014">
    <property type="entry name" value="PAS"/>
</dbReference>
<organism evidence="7 8">
    <name type="scientific">Magnetospirillum fulvum MGU-K5</name>
    <dbReference type="NCBI Taxonomy" id="1316936"/>
    <lineage>
        <taxon>Bacteria</taxon>
        <taxon>Pseudomonadati</taxon>
        <taxon>Pseudomonadota</taxon>
        <taxon>Alphaproteobacteria</taxon>
        <taxon>Rhodospirillales</taxon>
        <taxon>Rhodospirillaceae</taxon>
        <taxon>Magnetospirillum</taxon>
    </lineage>
</organism>
<dbReference type="Gene3D" id="3.30.70.270">
    <property type="match status" value="1"/>
</dbReference>
<dbReference type="AlphaFoldDB" id="S9SCJ7"/>
<feature type="domain" description="PAS" evidence="3">
    <location>
        <begin position="156"/>
        <end position="226"/>
    </location>
</feature>
<dbReference type="SMART" id="SM00091">
    <property type="entry name" value="PAS"/>
    <property type="match status" value="2"/>
</dbReference>
<dbReference type="Gene3D" id="3.40.50.2300">
    <property type="match status" value="1"/>
</dbReference>
<protein>
    <recommendedName>
        <fullName evidence="9">Signal transduction protein</fullName>
    </recommendedName>
</protein>
<evidence type="ECO:0000313" key="8">
    <source>
        <dbReference type="Proteomes" id="UP000015350"/>
    </source>
</evidence>
<dbReference type="CDD" id="cd00130">
    <property type="entry name" value="PAS"/>
    <property type="match status" value="2"/>
</dbReference>
<dbReference type="EMBL" id="AQPH01000029">
    <property type="protein sequence ID" value="EPY01808.1"/>
    <property type="molecule type" value="Genomic_DNA"/>
</dbReference>
<dbReference type="SMART" id="SM00267">
    <property type="entry name" value="GGDEF"/>
    <property type="match status" value="1"/>
</dbReference>
<dbReference type="InterPro" id="IPR000700">
    <property type="entry name" value="PAS-assoc_C"/>
</dbReference>
<proteinExistence type="predicted"/>
<comment type="caution">
    <text evidence="7">The sequence shown here is derived from an EMBL/GenBank/DDBJ whole genome shotgun (WGS) entry which is preliminary data.</text>
</comment>
<evidence type="ECO:0000259" key="2">
    <source>
        <dbReference type="PROSITE" id="PS50110"/>
    </source>
</evidence>
<dbReference type="STRING" id="1316936.K678_09096"/>
<dbReference type="SUPFAM" id="SSF52172">
    <property type="entry name" value="CheY-like"/>
    <property type="match status" value="1"/>
</dbReference>
<dbReference type="InterPro" id="IPR000160">
    <property type="entry name" value="GGDEF_dom"/>
</dbReference>
<dbReference type="InterPro" id="IPR013767">
    <property type="entry name" value="PAS_fold"/>
</dbReference>
<dbReference type="InterPro" id="IPR001610">
    <property type="entry name" value="PAC"/>
</dbReference>
<reference evidence="7 8" key="1">
    <citation type="submission" date="2013-04" db="EMBL/GenBank/DDBJ databases">
        <authorList>
            <person name="Kuznetsov B."/>
            <person name="Ivanovsky R."/>
        </authorList>
    </citation>
    <scope>NUCLEOTIDE SEQUENCE [LARGE SCALE GENOMIC DNA]</scope>
    <source>
        <strain evidence="7 8">MGU-K5</strain>
    </source>
</reference>
<feature type="domain" description="Response regulatory" evidence="2">
    <location>
        <begin position="26"/>
        <end position="143"/>
    </location>
</feature>
<dbReference type="CDD" id="cd01949">
    <property type="entry name" value="GGDEF"/>
    <property type="match status" value="1"/>
</dbReference>